<keyword evidence="4 10" id="KW-0812">Transmembrane</keyword>
<keyword evidence="9 10" id="KW-0472">Membrane</keyword>
<evidence type="ECO:0000256" key="6">
    <source>
        <dbReference type="ARBA" id="ARBA00022792"/>
    </source>
</evidence>
<proteinExistence type="inferred from homology"/>
<evidence type="ECO:0000313" key="13">
    <source>
        <dbReference type="WBParaSite" id="scf7180000418710.g2787"/>
    </source>
</evidence>
<feature type="repeat" description="Solcar" evidence="10">
    <location>
        <begin position="179"/>
        <end position="266"/>
    </location>
</feature>
<keyword evidence="3 11" id="KW-0813">Transport</keyword>
<evidence type="ECO:0000256" key="2">
    <source>
        <dbReference type="ARBA" id="ARBA00006375"/>
    </source>
</evidence>
<keyword evidence="5" id="KW-0677">Repeat</keyword>
<dbReference type="PANTHER" id="PTHR46131">
    <property type="entry name" value="SD08549P"/>
    <property type="match status" value="1"/>
</dbReference>
<evidence type="ECO:0000256" key="8">
    <source>
        <dbReference type="ARBA" id="ARBA00023128"/>
    </source>
</evidence>
<sequence length="268" mass="30680">MTTLIERYKEFFCGASAGCIETFILFPKTKIIFRQQLHNISLVDAAKQLKREGARNLFGTNEKYQRLFGCSERDPSVCRAFCSFLAGATEACLCPLERVQSLLQTTKHLDKFKNTGHTFRLIYRDYSIKEFYRGYYLMAIRNGCSNILFFSLREPLRSSLLKLTPQQVDSNNNTRKGLIHSLADFVCGGFLGGCISTLFYPINVVKNRMQSSVCAEFISSWLVLKTIMTERDGSIRALYRGAQLNFSRSVLTWGITNSIYGFLIREFF</sequence>
<evidence type="ECO:0000256" key="5">
    <source>
        <dbReference type="ARBA" id="ARBA00022737"/>
    </source>
</evidence>
<dbReference type="Gene3D" id="1.50.40.10">
    <property type="entry name" value="Mitochondrial carrier domain"/>
    <property type="match status" value="1"/>
</dbReference>
<evidence type="ECO:0000313" key="12">
    <source>
        <dbReference type="Proteomes" id="UP000887560"/>
    </source>
</evidence>
<dbReference type="WBParaSite" id="scf7180000418710.g2787">
    <property type="protein sequence ID" value="scf7180000418710.g2787"/>
    <property type="gene ID" value="scf7180000418710.g2787"/>
</dbReference>
<keyword evidence="12" id="KW-1185">Reference proteome</keyword>
<dbReference type="PANTHER" id="PTHR46131:SF1">
    <property type="entry name" value="SD08549P"/>
    <property type="match status" value="1"/>
</dbReference>
<accession>A0A915NHF7</accession>
<dbReference type="AlphaFoldDB" id="A0A915NHF7"/>
<dbReference type="PROSITE" id="PS50920">
    <property type="entry name" value="SOLCAR"/>
    <property type="match status" value="2"/>
</dbReference>
<evidence type="ECO:0000256" key="9">
    <source>
        <dbReference type="ARBA" id="ARBA00023136"/>
    </source>
</evidence>
<evidence type="ECO:0000256" key="11">
    <source>
        <dbReference type="RuleBase" id="RU000488"/>
    </source>
</evidence>
<dbReference type="InterPro" id="IPR052465">
    <property type="entry name" value="Mito_NAD+_Carrier"/>
</dbReference>
<evidence type="ECO:0000256" key="3">
    <source>
        <dbReference type="ARBA" id="ARBA00022448"/>
    </source>
</evidence>
<protein>
    <submittedName>
        <fullName evidence="13">Mitochondrial carrier protein</fullName>
    </submittedName>
</protein>
<dbReference type="InterPro" id="IPR023395">
    <property type="entry name" value="MCP_dom_sf"/>
</dbReference>
<keyword evidence="7" id="KW-1133">Transmembrane helix</keyword>
<evidence type="ECO:0000256" key="10">
    <source>
        <dbReference type="PROSITE-ProRule" id="PRU00282"/>
    </source>
</evidence>
<keyword evidence="8" id="KW-0496">Mitochondrion</keyword>
<organism evidence="12 13">
    <name type="scientific">Meloidogyne floridensis</name>
    <dbReference type="NCBI Taxonomy" id="298350"/>
    <lineage>
        <taxon>Eukaryota</taxon>
        <taxon>Metazoa</taxon>
        <taxon>Ecdysozoa</taxon>
        <taxon>Nematoda</taxon>
        <taxon>Chromadorea</taxon>
        <taxon>Rhabditida</taxon>
        <taxon>Tylenchina</taxon>
        <taxon>Tylenchomorpha</taxon>
        <taxon>Tylenchoidea</taxon>
        <taxon>Meloidogynidae</taxon>
        <taxon>Meloidogyninae</taxon>
        <taxon>Meloidogyne</taxon>
    </lineage>
</organism>
<feature type="repeat" description="Solcar" evidence="10">
    <location>
        <begin position="78"/>
        <end position="159"/>
    </location>
</feature>
<name>A0A915NHF7_9BILA</name>
<dbReference type="GO" id="GO:0005743">
    <property type="term" value="C:mitochondrial inner membrane"/>
    <property type="evidence" value="ECO:0007669"/>
    <property type="project" value="UniProtKB-SubCell"/>
</dbReference>
<dbReference type="Proteomes" id="UP000887560">
    <property type="component" value="Unplaced"/>
</dbReference>
<evidence type="ECO:0000256" key="7">
    <source>
        <dbReference type="ARBA" id="ARBA00022989"/>
    </source>
</evidence>
<comment type="similarity">
    <text evidence="2 11">Belongs to the mitochondrial carrier (TC 2.A.29) family.</text>
</comment>
<dbReference type="SUPFAM" id="SSF103506">
    <property type="entry name" value="Mitochondrial carrier"/>
    <property type="match status" value="1"/>
</dbReference>
<dbReference type="Pfam" id="PF00153">
    <property type="entry name" value="Mito_carr"/>
    <property type="match status" value="2"/>
</dbReference>
<comment type="subcellular location">
    <subcellularLocation>
        <location evidence="1">Mitochondrion inner membrane</location>
        <topology evidence="1">Multi-pass membrane protein</topology>
    </subcellularLocation>
</comment>
<evidence type="ECO:0000256" key="4">
    <source>
        <dbReference type="ARBA" id="ARBA00022692"/>
    </source>
</evidence>
<reference evidence="13" key="1">
    <citation type="submission" date="2022-11" db="UniProtKB">
        <authorList>
            <consortium name="WormBaseParasite"/>
        </authorList>
    </citation>
    <scope>IDENTIFICATION</scope>
</reference>
<evidence type="ECO:0000256" key="1">
    <source>
        <dbReference type="ARBA" id="ARBA00004448"/>
    </source>
</evidence>
<keyword evidence="6" id="KW-0999">Mitochondrion inner membrane</keyword>
<dbReference type="GO" id="GO:0051724">
    <property type="term" value="F:NAD transmembrane transporter activity"/>
    <property type="evidence" value="ECO:0007669"/>
    <property type="project" value="TreeGrafter"/>
</dbReference>
<dbReference type="InterPro" id="IPR018108">
    <property type="entry name" value="MCP_transmembrane"/>
</dbReference>